<keyword evidence="2" id="KW-0346">Stress response</keyword>
<keyword evidence="4" id="KW-0539">Nucleus</keyword>
<organism evidence="7 8">
    <name type="scientific">Arabidopsis arenosa</name>
    <name type="common">Sand rock-cress</name>
    <name type="synonym">Cardaminopsis arenosa</name>
    <dbReference type="NCBI Taxonomy" id="38785"/>
    <lineage>
        <taxon>Eukaryota</taxon>
        <taxon>Viridiplantae</taxon>
        <taxon>Streptophyta</taxon>
        <taxon>Embryophyta</taxon>
        <taxon>Tracheophyta</taxon>
        <taxon>Spermatophyta</taxon>
        <taxon>Magnoliopsida</taxon>
        <taxon>eudicotyledons</taxon>
        <taxon>Gunneridae</taxon>
        <taxon>Pentapetalae</taxon>
        <taxon>rosids</taxon>
        <taxon>malvids</taxon>
        <taxon>Brassicales</taxon>
        <taxon>Brassicaceae</taxon>
        <taxon>Camelineae</taxon>
        <taxon>Arabidopsis</taxon>
    </lineage>
</organism>
<dbReference type="Pfam" id="PF00447">
    <property type="entry name" value="HSF_DNA-bind"/>
    <property type="match status" value="1"/>
</dbReference>
<dbReference type="InterPro" id="IPR000232">
    <property type="entry name" value="HSF_DNA-bd"/>
</dbReference>
<dbReference type="PANTHER" id="PTHR10015:SF384">
    <property type="entry name" value="DNA-BINDING PROTEIN-RELATED"/>
    <property type="match status" value="1"/>
</dbReference>
<evidence type="ECO:0000256" key="3">
    <source>
        <dbReference type="ARBA" id="ARBA00023125"/>
    </source>
</evidence>
<keyword evidence="8" id="KW-1185">Reference proteome</keyword>
<protein>
    <recommendedName>
        <fullName evidence="6">HSF-type DNA-binding domain-containing protein</fullName>
    </recommendedName>
</protein>
<dbReference type="GO" id="GO:0006357">
    <property type="term" value="P:regulation of transcription by RNA polymerase II"/>
    <property type="evidence" value="ECO:0007669"/>
    <property type="project" value="TreeGrafter"/>
</dbReference>
<gene>
    <name evidence="7" type="ORF">AARE701A_LOCUS5681</name>
</gene>
<comment type="similarity">
    <text evidence="5">Belongs to the HSF family.</text>
</comment>
<dbReference type="Proteomes" id="UP000682877">
    <property type="component" value="Chromosome 2"/>
</dbReference>
<reference evidence="7" key="1">
    <citation type="submission" date="2021-01" db="EMBL/GenBank/DDBJ databases">
        <authorList>
            <person name="Bezrukov I."/>
        </authorList>
    </citation>
    <scope>NUCLEOTIDE SEQUENCE</scope>
</reference>
<sequence>MGYNFPRGLSSFYIKLYQVVDDPSSDAIISWSEESNNSFTIWNVGEFCTTILPNYREFGINFSRFFSKLRPHGFQRVRGMPGLMEFGHEDFVRDSPERLKNMAVESLSAKRRAKRAAKAKAKKARVQVECLLQHLRI</sequence>
<name>A0A8S1ZQT1_ARAAE</name>
<evidence type="ECO:0000256" key="4">
    <source>
        <dbReference type="ARBA" id="ARBA00023242"/>
    </source>
</evidence>
<keyword evidence="3" id="KW-0238">DNA-binding</keyword>
<dbReference type="EMBL" id="LR999452">
    <property type="protein sequence ID" value="CAE5964469.1"/>
    <property type="molecule type" value="Genomic_DNA"/>
</dbReference>
<evidence type="ECO:0000259" key="6">
    <source>
        <dbReference type="SMART" id="SM00415"/>
    </source>
</evidence>
<dbReference type="AlphaFoldDB" id="A0A8S1ZQT1"/>
<evidence type="ECO:0000313" key="8">
    <source>
        <dbReference type="Proteomes" id="UP000682877"/>
    </source>
</evidence>
<dbReference type="SMART" id="SM00415">
    <property type="entry name" value="HSF"/>
    <property type="match status" value="1"/>
</dbReference>
<evidence type="ECO:0000256" key="5">
    <source>
        <dbReference type="RuleBase" id="RU004020"/>
    </source>
</evidence>
<feature type="domain" description="HSF-type DNA-binding" evidence="6">
    <location>
        <begin position="8"/>
        <end position="105"/>
    </location>
</feature>
<dbReference type="GO" id="GO:0003700">
    <property type="term" value="F:DNA-binding transcription factor activity"/>
    <property type="evidence" value="ECO:0007669"/>
    <property type="project" value="InterPro"/>
</dbReference>
<evidence type="ECO:0000256" key="1">
    <source>
        <dbReference type="ARBA" id="ARBA00004123"/>
    </source>
</evidence>
<dbReference type="GO" id="GO:0000978">
    <property type="term" value="F:RNA polymerase II cis-regulatory region sequence-specific DNA binding"/>
    <property type="evidence" value="ECO:0007669"/>
    <property type="project" value="TreeGrafter"/>
</dbReference>
<dbReference type="GO" id="GO:0005634">
    <property type="term" value="C:nucleus"/>
    <property type="evidence" value="ECO:0007669"/>
    <property type="project" value="UniProtKB-SubCell"/>
</dbReference>
<dbReference type="SUPFAM" id="SSF46785">
    <property type="entry name" value="Winged helix' DNA-binding domain"/>
    <property type="match status" value="1"/>
</dbReference>
<dbReference type="PANTHER" id="PTHR10015">
    <property type="entry name" value="HEAT SHOCK TRANSCRIPTION FACTOR"/>
    <property type="match status" value="1"/>
</dbReference>
<dbReference type="GO" id="GO:0034605">
    <property type="term" value="P:cellular response to heat"/>
    <property type="evidence" value="ECO:0007669"/>
    <property type="project" value="TreeGrafter"/>
</dbReference>
<comment type="subcellular location">
    <subcellularLocation>
        <location evidence="1">Nucleus</location>
    </subcellularLocation>
</comment>
<accession>A0A8S1ZQT1</accession>
<proteinExistence type="inferred from homology"/>
<dbReference type="InterPro" id="IPR036388">
    <property type="entry name" value="WH-like_DNA-bd_sf"/>
</dbReference>
<dbReference type="Gene3D" id="1.10.10.10">
    <property type="entry name" value="Winged helix-like DNA-binding domain superfamily/Winged helix DNA-binding domain"/>
    <property type="match status" value="1"/>
</dbReference>
<evidence type="ECO:0000256" key="2">
    <source>
        <dbReference type="ARBA" id="ARBA00023016"/>
    </source>
</evidence>
<evidence type="ECO:0000313" key="7">
    <source>
        <dbReference type="EMBL" id="CAE5964469.1"/>
    </source>
</evidence>
<dbReference type="PRINTS" id="PR00056">
    <property type="entry name" value="HSFDOMAIN"/>
</dbReference>
<dbReference type="InterPro" id="IPR036390">
    <property type="entry name" value="WH_DNA-bd_sf"/>
</dbReference>